<evidence type="ECO:0000256" key="1">
    <source>
        <dbReference type="ARBA" id="ARBA00004514"/>
    </source>
</evidence>
<dbReference type="GO" id="GO:0016791">
    <property type="term" value="F:phosphatase activity"/>
    <property type="evidence" value="ECO:0007669"/>
    <property type="project" value="UniProtKB-ARBA"/>
</dbReference>
<dbReference type="InterPro" id="IPR040557">
    <property type="entry name" value="VIP1_N"/>
</dbReference>
<dbReference type="GO" id="GO:0005829">
    <property type="term" value="C:cytosol"/>
    <property type="evidence" value="ECO:0007669"/>
    <property type="project" value="UniProtKB-SubCell"/>
</dbReference>
<evidence type="ECO:0000256" key="5">
    <source>
        <dbReference type="ARBA" id="ARBA00022679"/>
    </source>
</evidence>
<feature type="region of interest" description="Disordered" evidence="14">
    <location>
        <begin position="1244"/>
        <end position="1273"/>
    </location>
</feature>
<feature type="compositionally biased region" description="Polar residues" evidence="14">
    <location>
        <begin position="957"/>
        <end position="967"/>
    </location>
</feature>
<dbReference type="GO" id="GO:0033857">
    <property type="term" value="F:5-diphosphoinositol pentakisphosphate 1-kinase activity"/>
    <property type="evidence" value="ECO:0007669"/>
    <property type="project" value="TreeGrafter"/>
</dbReference>
<evidence type="ECO:0000256" key="7">
    <source>
        <dbReference type="ARBA" id="ARBA00022777"/>
    </source>
</evidence>
<dbReference type="RefSeq" id="XP_016923719.1">
    <property type="nucleotide sequence ID" value="XM_017068230.4"/>
</dbReference>
<keyword evidence="16" id="KW-1185">Reference proteome</keyword>
<dbReference type="GO" id="GO:0032958">
    <property type="term" value="P:inositol phosphate biosynthetic process"/>
    <property type="evidence" value="ECO:0007669"/>
    <property type="project" value="TreeGrafter"/>
</dbReference>
<sequence length="1702" mass="189589">MSYTELESGYQDISQQQQQNPQQNHPQQQRVGFYLGLQDGNGDTDFGDSNDGMDSDTSTSSSNSKQVVVGICAMAKKTQSKPMKEILTRLGEFEFIKLVTFEENVILREPVQNWPTCDCLVSFHSKGFPLEKAIEYAQLRNPFVLNNLHMQYDIQDRRRVYAILEKEGIEIPRYAVLDRDSPDPKHHELIESEDHVEVNGITFNKPFVEKPVSAEDHNIYIYYPTSAGGGSQRLFRKIGSRSSVYSPESRVRKTGSFIYEDFMPTDVYFSGTDVKVYTVGPDYAHAEARKSPALDGKVERDSEGKEIRYPVILNHSEKLISRKVCLAFKQTVCGFDLLRANGKSYVCDVNGFSFVKNSNKYYDDCAKILGNMILRELTPTLHIPWSVPFQLDDPPIVPTTFGKMMELRCVVAVIRHGDRTPKQKMKVEVRHPKFFEIFEKYDGYKLGHVKLKRPKQLQEILDIARFLLSEIHTKAHAEIEEKESKLEQLKNVLEMYGHFSGINRKVQMKYQPKGRPRGSSSDDTNLAADQPVEPSLVLILKWGGELTPAGRIQAEELGRIFRCMYPGGQGRSDYSGTQGLGLLRLHSTFRHDLKIYASDEGRVQMTAAAFAKGLLALEGELTPILVQMVKSANTNGLLDNDCDSSKYQNLAKGRLHELMQNDREFSKEDREQINPCNSKSITQALDFVKNPVDCCHHVHLLIRELLHIISIKKDDPKTKDAILYHGETWDLMRCRWEKIEKDFSTKSKLFDISKIPDIYDCIKYDLQHNQHTLQYDQAEELYIYAKNLADIVIPQEYGLTPQEKLAIGQGICSPLLRKIKGDLQRNIDEVEDEFMNRLNPHYSHGVASPQRHVRTRLYFTSESHVHSLLTVLRYGGLLNVVTDEQWRRAMDYISMVSELNYMSQIVIMLYEDPTKDPTSEERFHVELHFSPGVNCCVQKNLPPGPGFRPHSHGDNACNVSLQSSDESNPARIEEENDSNSGEEREGKKRGTTGQRSSDRNAERTSPAFGFNRLELRSKQLKSKPIPIGAHHTVSGHEAMDLAKRLNEELASQQQQNQQLRPISPDIRAVSPDCEPRSRSFEQRPTSGVCVKEPDSQVSVSVSASVSSANSSSSSRRQRHSIAGQMSYMKMLGFGGFSKKMATSANSLFSTAVISGSSSAPNLRDMIPVSSSGFGDVPPIRPLETLHNALSLRKLDSFLQDMILAQIFKTPTGSPPRDFAKSTLPAVSSMTLTASNQTGVTISNEAQIGAQQKTVTPTFDRRGSESGTTDGHMGLLSECQCPNLDDSNSALLQSLAEKKQLWPQDSLQAAEDGEEASLPELETKPSLDLTMEIMEQWASVPPSFEPMNRDNLEPDEGAVGGGVFLSVCEEHGSGSTCLTPVSFGMDLDLSMVANKGSMSLSMDGFEDDEDATLSAATTPSLPADCEPQLESCYCCPTHAEGPPEVSSDDPRFGFALPVRITQASPEHKRRAHDTVSPKIQKQVSLFEGHLPQAAGQEKSESIGSVGGGAVLHASINLPAAGPHHLRQDARLRKFENLTQSTSNSNFPFESNTLKRVPMQATDDYDNVSHTQSCTDLKSDSGTVLSGSPQHQRGAIGEVLTERNPPRAYYGRRINACSSTSASPSPSPSPSPGALIVKERFIEPPKRGVVRGYHGKTQSMDADFLFNEFLLLPGMAPAKLSFDSSDIDQASYEEAPSTSKQRHS</sequence>
<dbReference type="InterPro" id="IPR037446">
    <property type="entry name" value="His_Pase_VIP1"/>
</dbReference>
<keyword evidence="6 13" id="KW-0547">Nucleotide-binding</keyword>
<evidence type="ECO:0000256" key="13">
    <source>
        <dbReference type="RuleBase" id="RU365032"/>
    </source>
</evidence>
<dbReference type="GeneID" id="108005076"/>
<name>A0AB39YXC2_DROSZ</name>
<dbReference type="PANTHER" id="PTHR12750:SF9">
    <property type="entry name" value="INOSITOL HEXAKISPHOSPHATE AND DIPHOSPHOINOSITOL-PENTAKISPHOSPHATE KINASE"/>
    <property type="match status" value="1"/>
</dbReference>
<dbReference type="SUPFAM" id="SSF53254">
    <property type="entry name" value="Phosphoglycerate mutase-like"/>
    <property type="match status" value="1"/>
</dbReference>
<feature type="region of interest" description="Disordered" evidence="14">
    <location>
        <begin position="1574"/>
        <end position="1595"/>
    </location>
</feature>
<dbReference type="InterPro" id="IPR000560">
    <property type="entry name" value="His_Pase_clade-2"/>
</dbReference>
<accession>A0AB39YXC2</accession>
<feature type="compositionally biased region" description="Polar residues" evidence="14">
    <location>
        <begin position="1574"/>
        <end position="1589"/>
    </location>
</feature>
<evidence type="ECO:0000256" key="4">
    <source>
        <dbReference type="ARBA" id="ARBA00022490"/>
    </source>
</evidence>
<feature type="compositionally biased region" description="Polar residues" evidence="14">
    <location>
        <begin position="1244"/>
        <end position="1256"/>
    </location>
</feature>
<evidence type="ECO:0000256" key="9">
    <source>
        <dbReference type="ARBA" id="ARBA00033696"/>
    </source>
</evidence>
<evidence type="ECO:0000259" key="15">
    <source>
        <dbReference type="Pfam" id="PF18086"/>
    </source>
</evidence>
<evidence type="ECO:0000256" key="12">
    <source>
        <dbReference type="ARBA" id="ARBA00071668"/>
    </source>
</evidence>
<dbReference type="GO" id="GO:0005524">
    <property type="term" value="F:ATP binding"/>
    <property type="evidence" value="ECO:0007669"/>
    <property type="project" value="UniProtKB-KW"/>
</dbReference>
<dbReference type="FunFam" id="3.40.50.11950:FF:000002">
    <property type="entry name" value="Inositol hexakisphosphate and diphosphoinositol-pentakisphosphate kinase"/>
    <property type="match status" value="1"/>
</dbReference>
<comment type="similarity">
    <text evidence="2 13">Belongs to the histidine acid phosphatase family. VIP1 subfamily.</text>
</comment>
<keyword evidence="7 13" id="KW-0418">Kinase</keyword>
<dbReference type="GO" id="GO:0006020">
    <property type="term" value="P:inositol metabolic process"/>
    <property type="evidence" value="ECO:0007669"/>
    <property type="project" value="TreeGrafter"/>
</dbReference>
<comment type="catalytic activity">
    <reaction evidence="9">
        <text>5-diphospho-1D-myo-inositol 1,2,3,4,6-pentakisphosphate + ATP + H(+) = 1,5-bis(diphospho)-1D-myo-inositol 2,3,4,6-tetrakisphosphate + ADP</text>
        <dbReference type="Rhea" id="RHEA:10276"/>
        <dbReference type="ChEBI" id="CHEBI:15378"/>
        <dbReference type="ChEBI" id="CHEBI:30616"/>
        <dbReference type="ChEBI" id="CHEBI:58628"/>
        <dbReference type="ChEBI" id="CHEBI:77983"/>
        <dbReference type="ChEBI" id="CHEBI:456216"/>
        <dbReference type="EC" id="2.7.4.24"/>
    </reaction>
    <physiologicalReaction direction="left-to-right" evidence="9">
        <dbReference type="Rhea" id="RHEA:10277"/>
    </physiologicalReaction>
</comment>
<dbReference type="GO" id="GO:0000828">
    <property type="term" value="F:inositol hexakisphosphate kinase activity"/>
    <property type="evidence" value="ECO:0007669"/>
    <property type="project" value="UniProtKB-ARBA"/>
</dbReference>
<comment type="function">
    <text evidence="11">Bifunctional inositol kinase that acts in concert with the IP6K kinases to synthesize the diphosphate group-containing inositol pyrophosphates diphosphoinositol pentakisphosphate, PP-InsP5, and bis-diphosphoinositol tetrakisphosphate, (PP)2-InsP4. PP-InsP5 and (PP)2-InsP4, also respectively called InsP7 and InsP8, may regulate a variety of cellular processes, including apoptosis, vesicle trafficking, cytoskeletal dynamics, and exocytosis. Phosphorylates inositol hexakisphosphate (InsP6) at position 1 to produce PP-InsP5 which is in turn phosphorylated by IP6Ks to produce (PP)2-InsP4. Alternatively, phosphorylates PP-InsP5 at position 1, produced by IP6Ks from InsP6, to produce (PP)2-InsP4.</text>
</comment>
<dbReference type="CDD" id="cd07061">
    <property type="entry name" value="HP_HAP_like"/>
    <property type="match status" value="1"/>
</dbReference>
<comment type="catalytic activity">
    <reaction evidence="10">
        <text>1D-myo-inositol hexakisphosphate + ATP = 1-diphospho-1D-myo-inositol 2,3,4,5,6-pentakisphosphate + ADP</text>
        <dbReference type="Rhea" id="RHEA:37459"/>
        <dbReference type="ChEBI" id="CHEBI:30616"/>
        <dbReference type="ChEBI" id="CHEBI:58130"/>
        <dbReference type="ChEBI" id="CHEBI:74946"/>
        <dbReference type="ChEBI" id="CHEBI:456216"/>
        <dbReference type="EC" id="2.7.4.24"/>
    </reaction>
    <physiologicalReaction direction="left-to-right" evidence="10">
        <dbReference type="Rhea" id="RHEA:37460"/>
    </physiologicalReaction>
</comment>
<keyword evidence="4 13" id="KW-0963">Cytoplasm</keyword>
<gene>
    <name evidence="17" type="primary">l(1)G0196</name>
</gene>
<dbReference type="InterPro" id="IPR033379">
    <property type="entry name" value="Acid_Pase_AS"/>
</dbReference>
<evidence type="ECO:0000256" key="11">
    <source>
        <dbReference type="ARBA" id="ARBA00055071"/>
    </source>
</evidence>
<dbReference type="Gene3D" id="3.40.50.11950">
    <property type="match status" value="1"/>
</dbReference>
<feature type="region of interest" description="Disordered" evidence="14">
    <location>
        <begin position="1048"/>
        <end position="1093"/>
    </location>
</feature>
<comment type="subcellular location">
    <subcellularLocation>
        <location evidence="1 13">Cytoplasm</location>
        <location evidence="1 13">Cytosol</location>
    </subcellularLocation>
</comment>
<dbReference type="FunFam" id="3.40.50.11950:FF:000003">
    <property type="entry name" value="Inositol hexakisphosphate and diphosphoinositol-pentakisphosphate kinase"/>
    <property type="match status" value="1"/>
</dbReference>
<dbReference type="Pfam" id="PF00328">
    <property type="entry name" value="His_Phos_2"/>
    <property type="match status" value="1"/>
</dbReference>
<feature type="region of interest" description="Disordered" evidence="14">
    <location>
        <begin position="507"/>
        <end position="527"/>
    </location>
</feature>
<dbReference type="EC" id="2.7.4.24" evidence="3 13"/>
<evidence type="ECO:0000313" key="17">
    <source>
        <dbReference type="RefSeq" id="XP_016923719.1"/>
    </source>
</evidence>
<evidence type="ECO:0000256" key="8">
    <source>
        <dbReference type="ARBA" id="ARBA00022840"/>
    </source>
</evidence>
<organism evidence="16 17">
    <name type="scientific">Drosophila suzukii</name>
    <name type="common">Spotted-wing drosophila fruit fly</name>
    <dbReference type="NCBI Taxonomy" id="28584"/>
    <lineage>
        <taxon>Eukaryota</taxon>
        <taxon>Metazoa</taxon>
        <taxon>Ecdysozoa</taxon>
        <taxon>Arthropoda</taxon>
        <taxon>Hexapoda</taxon>
        <taxon>Insecta</taxon>
        <taxon>Pterygota</taxon>
        <taxon>Neoptera</taxon>
        <taxon>Endopterygota</taxon>
        <taxon>Diptera</taxon>
        <taxon>Brachycera</taxon>
        <taxon>Muscomorpha</taxon>
        <taxon>Ephydroidea</taxon>
        <taxon>Drosophilidae</taxon>
        <taxon>Drosophila</taxon>
        <taxon>Sophophora</taxon>
    </lineage>
</organism>
<dbReference type="Gene3D" id="3.30.470.20">
    <property type="entry name" value="ATP-grasp fold, B domain"/>
    <property type="match status" value="1"/>
</dbReference>
<protein>
    <recommendedName>
        <fullName evidence="12 13">Inositol hexakisphosphate and diphosphoinositol-pentakisphosphate kinase</fullName>
        <ecNumber evidence="3 13">2.7.4.24</ecNumber>
    </recommendedName>
</protein>
<dbReference type="Pfam" id="PF18086">
    <property type="entry name" value="PPIP5K2_N"/>
    <property type="match status" value="1"/>
</dbReference>
<evidence type="ECO:0000256" key="3">
    <source>
        <dbReference type="ARBA" id="ARBA00012893"/>
    </source>
</evidence>
<keyword evidence="5 13" id="KW-0808">Transferase</keyword>
<feature type="region of interest" description="Disordered" evidence="14">
    <location>
        <begin position="1"/>
        <end position="62"/>
    </location>
</feature>
<dbReference type="FunFam" id="3.30.470.20:FF:000003">
    <property type="entry name" value="Inositol hexakisphosphate and diphosphoinositol-pentakisphosphate kinase"/>
    <property type="match status" value="1"/>
</dbReference>
<evidence type="ECO:0000256" key="14">
    <source>
        <dbReference type="SAM" id="MobiDB-lite"/>
    </source>
</evidence>
<keyword evidence="8 13" id="KW-0067">ATP-binding</keyword>
<evidence type="ECO:0000313" key="16">
    <source>
        <dbReference type="Proteomes" id="UP001652628"/>
    </source>
</evidence>
<feature type="compositionally biased region" description="Low complexity" evidence="14">
    <location>
        <begin position="15"/>
        <end position="29"/>
    </location>
</feature>
<dbReference type="Proteomes" id="UP001652628">
    <property type="component" value="Chromosome X"/>
</dbReference>
<feature type="compositionally biased region" description="Acidic residues" evidence="14">
    <location>
        <begin position="45"/>
        <end position="54"/>
    </location>
</feature>
<reference evidence="17" key="1">
    <citation type="submission" date="2025-08" db="UniProtKB">
        <authorList>
            <consortium name="RefSeq"/>
        </authorList>
    </citation>
    <scope>IDENTIFICATION</scope>
</reference>
<feature type="domain" description="VIP1 N-terminal" evidence="15">
    <location>
        <begin position="67"/>
        <end position="156"/>
    </location>
</feature>
<feature type="region of interest" description="Disordered" evidence="14">
    <location>
        <begin position="946"/>
        <end position="1030"/>
    </location>
</feature>
<evidence type="ECO:0000256" key="2">
    <source>
        <dbReference type="ARBA" id="ARBA00005609"/>
    </source>
</evidence>
<dbReference type="Gene3D" id="3.40.50.1240">
    <property type="entry name" value="Phosphoglycerate mutase-like"/>
    <property type="match status" value="1"/>
</dbReference>
<evidence type="ECO:0000256" key="10">
    <source>
        <dbReference type="ARBA" id="ARBA00034629"/>
    </source>
</evidence>
<dbReference type="InterPro" id="IPR029033">
    <property type="entry name" value="His_PPase_superfam"/>
</dbReference>
<evidence type="ECO:0000256" key="6">
    <source>
        <dbReference type="ARBA" id="ARBA00022741"/>
    </source>
</evidence>
<dbReference type="PROSITE" id="PS00616">
    <property type="entry name" value="HIS_ACID_PHOSPHAT_1"/>
    <property type="match status" value="1"/>
</dbReference>
<dbReference type="PANTHER" id="PTHR12750">
    <property type="entry name" value="DIPHOSPHOINOSITOL PENTAKISPHOSPHATE KINASE"/>
    <property type="match status" value="1"/>
</dbReference>
<proteinExistence type="inferred from homology"/>